<evidence type="ECO:0000259" key="3">
    <source>
        <dbReference type="Pfam" id="PF01079"/>
    </source>
</evidence>
<dbReference type="PANTHER" id="PTHR11889:SF31">
    <property type="entry name" value="PROTEIN HEDGEHOG"/>
    <property type="match status" value="1"/>
</dbReference>
<dbReference type="Gene3D" id="2.170.16.10">
    <property type="entry name" value="Hedgehog/Intein (Hint) domain"/>
    <property type="match status" value="1"/>
</dbReference>
<feature type="chain" id="PRO_5015922748" evidence="2">
    <location>
        <begin position="34"/>
        <end position="422"/>
    </location>
</feature>
<dbReference type="Proteomes" id="UP000247409">
    <property type="component" value="Unassembled WGS sequence"/>
</dbReference>
<feature type="region of interest" description="Disordered" evidence="1">
    <location>
        <begin position="208"/>
        <end position="235"/>
    </location>
</feature>
<comment type="caution">
    <text evidence="4">The sequence shown here is derived from an EMBL/GenBank/DDBJ whole genome shotgun (WGS) entry which is preliminary data.</text>
</comment>
<name>A0A2V3IU11_9FLOR</name>
<feature type="signal peptide" evidence="2">
    <location>
        <begin position="1"/>
        <end position="33"/>
    </location>
</feature>
<dbReference type="InterPro" id="IPR001767">
    <property type="entry name" value="Hedgehog_Hint"/>
</dbReference>
<evidence type="ECO:0000256" key="1">
    <source>
        <dbReference type="SAM" id="MobiDB-lite"/>
    </source>
</evidence>
<sequence>MRPAMRPCHRPLACVNVALGVVLGLVVVPLATAISKAASEIETTFVVLPSLGECAQSIQHERIASYKGINSNDADGTYDAIVWSDLKVNGKRCASVHDDLQSTFFRPMQTPTQPGTDSPLGWFLIGVDNSPRRCEAYSTNLQARYFFTRDLDTFRDRFERRGYLLPGVATNAKRGMVFMFVLPFGSQSFLEGAPCAYVDERHADGLISNVDSGGGDDAGDAEASSEAVAAGGGDDEPACFGGEVQVEMADGGLRLMKHLRVGDFVAGVYSPQRVVAFSHADEAQQATFISLQVAVRRANSSVEKVLSLQVTRDHVLYDKSGRAMSAEEARVGTALRAVRGELVVVEVRSERGVGVWAPVTTEGALIVRGGMVVSCYSRLFEVNVAHALLAPVRAFWTGAVDWGLVATDFGRVIVLWMRASSR</sequence>
<reference evidence="4 5" key="1">
    <citation type="journal article" date="2018" name="Mol. Biol. Evol.">
        <title>Analysis of the draft genome of the red seaweed Gracilariopsis chorda provides insights into genome size evolution in Rhodophyta.</title>
        <authorList>
            <person name="Lee J."/>
            <person name="Yang E.C."/>
            <person name="Graf L."/>
            <person name="Yang J.H."/>
            <person name="Qiu H."/>
            <person name="Zel Zion U."/>
            <person name="Chan C.X."/>
            <person name="Stephens T.G."/>
            <person name="Weber A.P.M."/>
            <person name="Boo G.H."/>
            <person name="Boo S.M."/>
            <person name="Kim K.M."/>
            <person name="Shin Y."/>
            <person name="Jung M."/>
            <person name="Lee S.J."/>
            <person name="Yim H.S."/>
            <person name="Lee J.H."/>
            <person name="Bhattacharya D."/>
            <person name="Yoon H.S."/>
        </authorList>
    </citation>
    <scope>NUCLEOTIDE SEQUENCE [LARGE SCALE GENOMIC DNA]</scope>
    <source>
        <strain evidence="4 5">SKKU-2015</strain>
        <tissue evidence="4">Whole body</tissue>
    </source>
</reference>
<evidence type="ECO:0000313" key="5">
    <source>
        <dbReference type="Proteomes" id="UP000247409"/>
    </source>
</evidence>
<protein>
    <submittedName>
        <fullName evidence="4">Desert hedgehog protein B</fullName>
    </submittedName>
</protein>
<keyword evidence="2" id="KW-0732">Signal</keyword>
<dbReference type="SUPFAM" id="SSF51294">
    <property type="entry name" value="Hedgehog/intein (Hint) domain"/>
    <property type="match status" value="1"/>
</dbReference>
<dbReference type="GO" id="GO:0016540">
    <property type="term" value="P:protein autoprocessing"/>
    <property type="evidence" value="ECO:0007669"/>
    <property type="project" value="InterPro"/>
</dbReference>
<gene>
    <name evidence="4" type="ORF">BWQ96_04669</name>
</gene>
<dbReference type="Pfam" id="PF01079">
    <property type="entry name" value="Hint"/>
    <property type="match status" value="1"/>
</dbReference>
<dbReference type="CDD" id="cd00081">
    <property type="entry name" value="Hint"/>
    <property type="match status" value="1"/>
</dbReference>
<dbReference type="AlphaFoldDB" id="A0A2V3IU11"/>
<proteinExistence type="predicted"/>
<evidence type="ECO:0000256" key="2">
    <source>
        <dbReference type="SAM" id="SignalP"/>
    </source>
</evidence>
<accession>A0A2V3IU11</accession>
<evidence type="ECO:0000313" key="4">
    <source>
        <dbReference type="EMBL" id="PXF45592.1"/>
    </source>
</evidence>
<keyword evidence="5" id="KW-1185">Reference proteome</keyword>
<dbReference type="OrthoDB" id="5212at2759"/>
<dbReference type="STRING" id="448386.A0A2V3IU11"/>
<feature type="domain" description="Hedgehog protein Hint" evidence="3">
    <location>
        <begin position="238"/>
        <end position="395"/>
    </location>
</feature>
<dbReference type="InterPro" id="IPR050387">
    <property type="entry name" value="Hedgehog_Signaling"/>
</dbReference>
<dbReference type="EMBL" id="NBIV01000057">
    <property type="protein sequence ID" value="PXF45592.1"/>
    <property type="molecule type" value="Genomic_DNA"/>
</dbReference>
<organism evidence="4 5">
    <name type="scientific">Gracilariopsis chorda</name>
    <dbReference type="NCBI Taxonomy" id="448386"/>
    <lineage>
        <taxon>Eukaryota</taxon>
        <taxon>Rhodophyta</taxon>
        <taxon>Florideophyceae</taxon>
        <taxon>Rhodymeniophycidae</taxon>
        <taxon>Gracilariales</taxon>
        <taxon>Gracilariaceae</taxon>
        <taxon>Gracilariopsis</taxon>
    </lineage>
</organism>
<dbReference type="PANTHER" id="PTHR11889">
    <property type="entry name" value="HEDGEHOG"/>
    <property type="match status" value="1"/>
</dbReference>
<dbReference type="InterPro" id="IPR036844">
    <property type="entry name" value="Hint_dom_sf"/>
</dbReference>